<dbReference type="PROSITE" id="PS50059">
    <property type="entry name" value="FKBP_PPIASE"/>
    <property type="match status" value="1"/>
</dbReference>
<keyword evidence="3" id="KW-0963">Cytoplasm</keyword>
<sequence>MGFTKTILKAGSGQLPLRGQNVTVHCTGMGKNGDLKKKFWSTKDPGQEPFKFAVGMGQVIKGWDEGVIGMSLGEVAKIHCSPDYAYGPGGFPAWGIMPNSELIFEIEVLSIE</sequence>
<evidence type="ECO:0000256" key="7">
    <source>
        <dbReference type="PROSITE-ProRule" id="PRU00277"/>
    </source>
</evidence>
<evidence type="ECO:0000313" key="10">
    <source>
        <dbReference type="Proteomes" id="UP000001449"/>
    </source>
</evidence>
<protein>
    <recommendedName>
        <fullName evidence="7">peptidylprolyl isomerase</fullName>
        <ecNumber evidence="7">5.2.1.8</ecNumber>
    </recommendedName>
</protein>
<dbReference type="PANTHER" id="PTHR10516">
    <property type="entry name" value="PEPTIDYL-PROLYL CIS-TRANS ISOMERASE"/>
    <property type="match status" value="1"/>
</dbReference>
<dbReference type="OMA" id="AKIHCSP"/>
<evidence type="ECO:0000256" key="1">
    <source>
        <dbReference type="ARBA" id="ARBA00000971"/>
    </source>
</evidence>
<evidence type="ECO:0000256" key="6">
    <source>
        <dbReference type="ARBA" id="ARBA00023235"/>
    </source>
</evidence>
<dbReference type="InterPro" id="IPR046357">
    <property type="entry name" value="PPIase_dom_sf"/>
</dbReference>
<dbReference type="Pfam" id="PF00254">
    <property type="entry name" value="FKBP_C"/>
    <property type="match status" value="1"/>
</dbReference>
<dbReference type="GO" id="GO:0003755">
    <property type="term" value="F:peptidyl-prolyl cis-trans isomerase activity"/>
    <property type="evidence" value="ECO:0000318"/>
    <property type="project" value="GO_Central"/>
</dbReference>
<gene>
    <name evidence="9" type="ORF">THAPSDRAFT_34265</name>
</gene>
<dbReference type="GeneID" id="7450069"/>
<proteinExistence type="predicted"/>
<reference evidence="9 10" key="2">
    <citation type="journal article" date="2008" name="Nature">
        <title>The Phaeodactylum genome reveals the evolutionary history of diatom genomes.</title>
        <authorList>
            <person name="Bowler C."/>
            <person name="Allen A.E."/>
            <person name="Badger J.H."/>
            <person name="Grimwood J."/>
            <person name="Jabbari K."/>
            <person name="Kuo A."/>
            <person name="Maheswari U."/>
            <person name="Martens C."/>
            <person name="Maumus F."/>
            <person name="Otillar R.P."/>
            <person name="Rayko E."/>
            <person name="Salamov A."/>
            <person name="Vandepoele K."/>
            <person name="Beszteri B."/>
            <person name="Gruber A."/>
            <person name="Heijde M."/>
            <person name="Katinka M."/>
            <person name="Mock T."/>
            <person name="Valentin K."/>
            <person name="Verret F."/>
            <person name="Berges J.A."/>
            <person name="Brownlee C."/>
            <person name="Cadoret J.P."/>
            <person name="Chiovitti A."/>
            <person name="Choi C.J."/>
            <person name="Coesel S."/>
            <person name="De Martino A."/>
            <person name="Detter J.C."/>
            <person name="Durkin C."/>
            <person name="Falciatore A."/>
            <person name="Fournet J."/>
            <person name="Haruta M."/>
            <person name="Huysman M.J."/>
            <person name="Jenkins B.D."/>
            <person name="Jiroutova K."/>
            <person name="Jorgensen R.E."/>
            <person name="Joubert Y."/>
            <person name="Kaplan A."/>
            <person name="Kroger N."/>
            <person name="Kroth P.G."/>
            <person name="La Roche J."/>
            <person name="Lindquist E."/>
            <person name="Lommer M."/>
            <person name="Martin-Jezequel V."/>
            <person name="Lopez P.J."/>
            <person name="Lucas S."/>
            <person name="Mangogna M."/>
            <person name="McGinnis K."/>
            <person name="Medlin L.K."/>
            <person name="Montsant A."/>
            <person name="Oudot-Le Secq M.P."/>
            <person name="Napoli C."/>
            <person name="Obornik M."/>
            <person name="Parker M.S."/>
            <person name="Petit J.L."/>
            <person name="Porcel B.M."/>
            <person name="Poulsen N."/>
            <person name="Robison M."/>
            <person name="Rychlewski L."/>
            <person name="Rynearson T.A."/>
            <person name="Schmutz J."/>
            <person name="Shapiro H."/>
            <person name="Siaut M."/>
            <person name="Stanley M."/>
            <person name="Sussman M.R."/>
            <person name="Taylor A.R."/>
            <person name="Vardi A."/>
            <person name="von Dassow P."/>
            <person name="Vyverman W."/>
            <person name="Willis A."/>
            <person name="Wyrwicz L.S."/>
            <person name="Rokhsar D.S."/>
            <person name="Weissenbach J."/>
            <person name="Armbrust E.V."/>
            <person name="Green B.R."/>
            <person name="Van de Peer Y."/>
            <person name="Grigoriev I.V."/>
        </authorList>
    </citation>
    <scope>NUCLEOTIDE SEQUENCE [LARGE SCALE GENOMIC DNA]</scope>
    <source>
        <strain evidence="9 10">CCMP1335</strain>
    </source>
</reference>
<dbReference type="SUPFAM" id="SSF54534">
    <property type="entry name" value="FKBP-like"/>
    <property type="match status" value="1"/>
</dbReference>
<evidence type="ECO:0000256" key="5">
    <source>
        <dbReference type="ARBA" id="ARBA00023157"/>
    </source>
</evidence>
<dbReference type="InParanoid" id="B8C2W8"/>
<feature type="domain" description="PPIase FKBP-type" evidence="8">
    <location>
        <begin position="19"/>
        <end position="112"/>
    </location>
</feature>
<dbReference type="AlphaFoldDB" id="B8C2W8"/>
<dbReference type="PANTHER" id="PTHR10516:SF443">
    <property type="entry name" value="FK506-BINDING PROTEIN 59-RELATED"/>
    <property type="match status" value="1"/>
</dbReference>
<dbReference type="InterPro" id="IPR001179">
    <property type="entry name" value="PPIase_FKBP_dom"/>
</dbReference>
<reference evidence="9 10" key="1">
    <citation type="journal article" date="2004" name="Science">
        <title>The genome of the diatom Thalassiosira pseudonana: ecology, evolution, and metabolism.</title>
        <authorList>
            <person name="Armbrust E.V."/>
            <person name="Berges J.A."/>
            <person name="Bowler C."/>
            <person name="Green B.R."/>
            <person name="Martinez D."/>
            <person name="Putnam N.H."/>
            <person name="Zhou S."/>
            <person name="Allen A.E."/>
            <person name="Apt K.E."/>
            <person name="Bechner M."/>
            <person name="Brzezinski M.A."/>
            <person name="Chaal B.K."/>
            <person name="Chiovitti A."/>
            <person name="Davis A.K."/>
            <person name="Demarest M.S."/>
            <person name="Detter J.C."/>
            <person name="Glavina T."/>
            <person name="Goodstein D."/>
            <person name="Hadi M.Z."/>
            <person name="Hellsten U."/>
            <person name="Hildebrand M."/>
            <person name="Jenkins B.D."/>
            <person name="Jurka J."/>
            <person name="Kapitonov V.V."/>
            <person name="Kroger N."/>
            <person name="Lau W.W."/>
            <person name="Lane T.W."/>
            <person name="Larimer F.W."/>
            <person name="Lippmeier J.C."/>
            <person name="Lucas S."/>
            <person name="Medina M."/>
            <person name="Montsant A."/>
            <person name="Obornik M."/>
            <person name="Parker M.S."/>
            <person name="Palenik B."/>
            <person name="Pazour G.J."/>
            <person name="Richardson P.M."/>
            <person name="Rynearson T.A."/>
            <person name="Saito M.A."/>
            <person name="Schwartz D.C."/>
            <person name="Thamatrakoln K."/>
            <person name="Valentin K."/>
            <person name="Vardi A."/>
            <person name="Wilkerson F.P."/>
            <person name="Rokhsar D.S."/>
        </authorList>
    </citation>
    <scope>NUCLEOTIDE SEQUENCE [LARGE SCALE GENOMIC DNA]</scope>
    <source>
        <strain evidence="9 10">CCMP1335</strain>
    </source>
</reference>
<dbReference type="Proteomes" id="UP000001449">
    <property type="component" value="Chromosome 5"/>
</dbReference>
<evidence type="ECO:0000313" key="9">
    <source>
        <dbReference type="EMBL" id="EED92457.1"/>
    </source>
</evidence>
<comment type="subcellular location">
    <subcellularLocation>
        <location evidence="2">Cytoplasm</location>
    </subcellularLocation>
</comment>
<keyword evidence="4 7" id="KW-0697">Rotamase</keyword>
<dbReference type="InterPro" id="IPR050689">
    <property type="entry name" value="FKBP-type_PPIase"/>
</dbReference>
<dbReference type="EMBL" id="CM000642">
    <property type="protein sequence ID" value="EED92457.1"/>
    <property type="molecule type" value="Genomic_DNA"/>
</dbReference>
<dbReference type="eggNOG" id="KOG0544">
    <property type="taxonomic scope" value="Eukaryota"/>
</dbReference>
<dbReference type="FunFam" id="3.10.50.40:FF:000031">
    <property type="entry name" value="Peptidylprolyl isomerase"/>
    <property type="match status" value="1"/>
</dbReference>
<dbReference type="EC" id="5.2.1.8" evidence="7"/>
<evidence type="ECO:0000256" key="3">
    <source>
        <dbReference type="ARBA" id="ARBA00022490"/>
    </source>
</evidence>
<keyword evidence="10" id="KW-1185">Reference proteome</keyword>
<comment type="catalytic activity">
    <reaction evidence="1 7">
        <text>[protein]-peptidylproline (omega=180) = [protein]-peptidylproline (omega=0)</text>
        <dbReference type="Rhea" id="RHEA:16237"/>
        <dbReference type="Rhea" id="RHEA-COMP:10747"/>
        <dbReference type="Rhea" id="RHEA-COMP:10748"/>
        <dbReference type="ChEBI" id="CHEBI:83833"/>
        <dbReference type="ChEBI" id="CHEBI:83834"/>
        <dbReference type="EC" id="5.2.1.8"/>
    </reaction>
</comment>
<dbReference type="RefSeq" id="XP_002290705.1">
    <property type="nucleotide sequence ID" value="XM_002290669.1"/>
</dbReference>
<dbReference type="HOGENOM" id="CLU_013615_12_2_1"/>
<evidence type="ECO:0000256" key="4">
    <source>
        <dbReference type="ARBA" id="ARBA00023110"/>
    </source>
</evidence>
<dbReference type="GO" id="GO:0005737">
    <property type="term" value="C:cytoplasm"/>
    <property type="evidence" value="ECO:0007669"/>
    <property type="project" value="UniProtKB-SubCell"/>
</dbReference>
<evidence type="ECO:0000259" key="8">
    <source>
        <dbReference type="PROSITE" id="PS50059"/>
    </source>
</evidence>
<evidence type="ECO:0000256" key="2">
    <source>
        <dbReference type="ARBA" id="ARBA00004496"/>
    </source>
</evidence>
<name>B8C2W8_THAPS</name>
<dbReference type="KEGG" id="tps:THAPSDRAFT_34265"/>
<dbReference type="Gene3D" id="3.10.50.40">
    <property type="match status" value="1"/>
</dbReference>
<keyword evidence="5" id="KW-1015">Disulfide bond</keyword>
<keyword evidence="6 7" id="KW-0413">Isomerase</keyword>
<organism evidence="9 10">
    <name type="scientific">Thalassiosira pseudonana</name>
    <name type="common">Marine diatom</name>
    <name type="synonym">Cyclotella nana</name>
    <dbReference type="NCBI Taxonomy" id="35128"/>
    <lineage>
        <taxon>Eukaryota</taxon>
        <taxon>Sar</taxon>
        <taxon>Stramenopiles</taxon>
        <taxon>Ochrophyta</taxon>
        <taxon>Bacillariophyta</taxon>
        <taxon>Coscinodiscophyceae</taxon>
        <taxon>Thalassiosirophycidae</taxon>
        <taxon>Thalassiosirales</taxon>
        <taxon>Thalassiosiraceae</taxon>
        <taxon>Thalassiosira</taxon>
    </lineage>
</organism>
<accession>B8C2W8</accession>
<dbReference type="STRING" id="35128.B8C2W8"/>
<dbReference type="PaxDb" id="35128-Thaps34265"/>